<dbReference type="GO" id="GO:0050992">
    <property type="term" value="P:dimethylallyl diphosphate biosynthetic process"/>
    <property type="evidence" value="ECO:0007669"/>
    <property type="project" value="UniProtKB-UniRule"/>
</dbReference>
<name>A0LJ95_SYNFM</name>
<dbReference type="InParanoid" id="A0LJ95"/>
<keyword evidence="8" id="KW-1185">Reference proteome</keyword>
<dbReference type="AlphaFoldDB" id="A0LJ95"/>
<feature type="binding site" evidence="5">
    <location>
        <position position="220"/>
    </location>
    <ligand>
        <name>(2E)-4-hydroxy-3-methylbut-2-enyl diphosphate</name>
        <dbReference type="ChEBI" id="CHEBI:128753"/>
    </ligand>
</feature>
<dbReference type="OrthoDB" id="9804068at2"/>
<dbReference type="eggNOG" id="COG0761">
    <property type="taxonomic scope" value="Bacteria"/>
</dbReference>
<evidence type="ECO:0000256" key="3">
    <source>
        <dbReference type="ARBA" id="ARBA00023004"/>
    </source>
</evidence>
<evidence type="ECO:0000256" key="1">
    <source>
        <dbReference type="ARBA" id="ARBA00022485"/>
    </source>
</evidence>
<comment type="cofactor">
    <cofactor evidence="5">
        <name>[4Fe-4S] cluster</name>
        <dbReference type="ChEBI" id="CHEBI:49883"/>
    </cofactor>
    <text evidence="5">Binds 1 [4Fe-4S] cluster per subunit.</text>
</comment>
<dbReference type="STRING" id="335543.Sfum_1812"/>
<keyword evidence="6" id="KW-1133">Transmembrane helix</keyword>
<proteinExistence type="inferred from homology"/>
<feature type="transmembrane region" description="Helical" evidence="6">
    <location>
        <begin position="297"/>
        <end position="319"/>
    </location>
</feature>
<feature type="binding site" evidence="5">
    <location>
        <position position="264"/>
    </location>
    <ligand>
        <name>dimethylallyl diphosphate</name>
        <dbReference type="ChEBI" id="CHEBI:57623"/>
    </ligand>
</feature>
<sequence>MKVLVAKTAGFCKGVRDALEVTLGAIKNQQDGENICTFGPLIHNRQVLAMLEAKGIREVNEIEGCADRKVVIRAHGIPPETRQTLHRLGATLLDATCKRVAKVHAAIKRHARRGYYTVIVGDADHAEVIGLMGYTEGRGVVINRVEQLNELPAEWENVLLVAQTTQNEEVFQEIQEEFLKKYPKGKVKNTICDSTHERQTEVREMCSLVEAMVIVGGFHSGNTLRLAQVARECEIPTYHVETEAELNPQELAKYSRVGVSAGASTPNWLIRNVVRFLESIRPEQPEPRFSVKKTLELLAYANFSVALGAALLSAAAQALSGLPGSWTYSLMAACYVYAMHSLNIFLDRNAIQLNDPRRAEFYERWRLTFMSTSTLAVVLALGLALAHGFLPFAAMVVLVLLGSLYAVPLIIPAGWRGSSVFKIKDIPTSKTFFVPIAWACVIVLVPHLWGLRESFGPLVYASWVVFLMVLIRTTLLDLIAVQGDRIVGKETLVVLMGEVRTSRFTNAVFGLLSLSLLLGPVLGLASWFAWALIPAVAAYWWYLHVGSKRRLKEDPVFESYIEFMLIGSGALGMVWNLAAG</sequence>
<keyword evidence="1 5" id="KW-0004">4Fe-4S</keyword>
<comment type="similarity">
    <text evidence="5">Belongs to the IspH family.</text>
</comment>
<organism evidence="7 8">
    <name type="scientific">Syntrophobacter fumaroxidans (strain DSM 10017 / MPOB)</name>
    <dbReference type="NCBI Taxonomy" id="335543"/>
    <lineage>
        <taxon>Bacteria</taxon>
        <taxon>Pseudomonadati</taxon>
        <taxon>Thermodesulfobacteriota</taxon>
        <taxon>Syntrophobacteria</taxon>
        <taxon>Syntrophobacterales</taxon>
        <taxon>Syntrophobacteraceae</taxon>
        <taxon>Syntrophobacter</taxon>
    </lineage>
</organism>
<evidence type="ECO:0000256" key="4">
    <source>
        <dbReference type="ARBA" id="ARBA00023014"/>
    </source>
</evidence>
<comment type="pathway">
    <text evidence="5">Isoprenoid biosynthesis; dimethylallyl diphosphate biosynthesis; dimethylallyl diphosphate from (2E)-4-hydroxy-3-methylbutenyl diphosphate: step 1/1.</text>
</comment>
<feature type="transmembrane region" description="Helical" evidence="6">
    <location>
        <begin position="461"/>
        <end position="483"/>
    </location>
</feature>
<evidence type="ECO:0000256" key="6">
    <source>
        <dbReference type="SAM" id="Phobius"/>
    </source>
</evidence>
<feature type="binding site" evidence="5">
    <location>
        <position position="220"/>
    </location>
    <ligand>
        <name>isopentenyl diphosphate</name>
        <dbReference type="ChEBI" id="CHEBI:128769"/>
    </ligand>
</feature>
<dbReference type="KEGG" id="sfu:Sfum_1812"/>
<feature type="binding site" evidence="5">
    <location>
        <position position="192"/>
    </location>
    <ligand>
        <name>[4Fe-4S] cluster</name>
        <dbReference type="ChEBI" id="CHEBI:49883"/>
    </ligand>
</feature>
<dbReference type="GO" id="GO:0016114">
    <property type="term" value="P:terpenoid biosynthetic process"/>
    <property type="evidence" value="ECO:0007669"/>
    <property type="project" value="UniProtKB-UniRule"/>
</dbReference>
<protein>
    <recommendedName>
        <fullName evidence="5">4-hydroxy-3-methylbut-2-enyl diphosphate reductase</fullName>
        <shortName evidence="5">HMBPP reductase</shortName>
        <ecNumber evidence="5">1.17.7.4</ecNumber>
    </recommendedName>
</protein>
<feature type="transmembrane region" description="Helical" evidence="6">
    <location>
        <begin position="325"/>
        <end position="346"/>
    </location>
</feature>
<feature type="binding site" evidence="5">
    <location>
        <position position="220"/>
    </location>
    <ligand>
        <name>dimethylallyl diphosphate</name>
        <dbReference type="ChEBI" id="CHEBI:57623"/>
    </ligand>
</feature>
<evidence type="ECO:0000313" key="7">
    <source>
        <dbReference type="EMBL" id="ABK17497.1"/>
    </source>
</evidence>
<feature type="binding site" evidence="5">
    <location>
        <position position="125"/>
    </location>
    <ligand>
        <name>(2E)-4-hydroxy-3-methylbut-2-enyl diphosphate</name>
        <dbReference type="ChEBI" id="CHEBI:128753"/>
    </ligand>
</feature>
<evidence type="ECO:0000256" key="5">
    <source>
        <dbReference type="HAMAP-Rule" id="MF_00191"/>
    </source>
</evidence>
<dbReference type="PANTHER" id="PTHR30426">
    <property type="entry name" value="4-HYDROXY-3-METHYLBUT-2-ENYL DIPHOSPHATE REDUCTASE"/>
    <property type="match status" value="1"/>
</dbReference>
<dbReference type="CDD" id="cd13944">
    <property type="entry name" value="lytB_ispH"/>
    <property type="match status" value="1"/>
</dbReference>
<feature type="transmembrane region" description="Helical" evidence="6">
    <location>
        <begin position="527"/>
        <end position="545"/>
    </location>
</feature>
<dbReference type="Proteomes" id="UP000001784">
    <property type="component" value="Chromosome"/>
</dbReference>
<dbReference type="HAMAP" id="MF_00191">
    <property type="entry name" value="IspH"/>
    <property type="match status" value="1"/>
</dbReference>
<keyword evidence="5" id="KW-0414">Isoprene biosynthesis</keyword>
<feature type="active site" description="Proton donor" evidence="5">
    <location>
        <position position="127"/>
    </location>
</feature>
<feature type="binding site" evidence="5">
    <location>
        <position position="75"/>
    </location>
    <ligand>
        <name>isopentenyl diphosphate</name>
        <dbReference type="ChEBI" id="CHEBI:128769"/>
    </ligand>
</feature>
<feature type="binding site" evidence="5">
    <location>
        <position position="43"/>
    </location>
    <ligand>
        <name>isopentenyl diphosphate</name>
        <dbReference type="ChEBI" id="CHEBI:128769"/>
    </ligand>
</feature>
<feature type="binding site" evidence="5">
    <location>
        <position position="75"/>
    </location>
    <ligand>
        <name>(2E)-4-hydroxy-3-methylbut-2-enyl diphosphate</name>
        <dbReference type="ChEBI" id="CHEBI:128753"/>
    </ligand>
</feature>
<dbReference type="InterPro" id="IPR003451">
    <property type="entry name" value="LytB/IspH"/>
</dbReference>
<dbReference type="GO" id="GO:0051539">
    <property type="term" value="F:4 iron, 4 sulfur cluster binding"/>
    <property type="evidence" value="ECO:0007669"/>
    <property type="project" value="UniProtKB-UniRule"/>
</dbReference>
<comment type="function">
    <text evidence="5">Catalyzes the conversion of 1-hydroxy-2-methyl-2-(E)-butenyl 4-diphosphate (HMBPP) into a mixture of isopentenyl diphosphate (IPP) and dimethylallyl diphosphate (DMAPP). Acts in the terminal step of the DOXP/MEP pathway for isoprenoid precursor biosynthesis.</text>
</comment>
<feature type="binding site" evidence="5">
    <location>
        <position position="43"/>
    </location>
    <ligand>
        <name>dimethylallyl diphosphate</name>
        <dbReference type="ChEBI" id="CHEBI:57623"/>
    </ligand>
</feature>
<dbReference type="EC" id="1.17.7.4" evidence="5"/>
<dbReference type="RefSeq" id="WP_011698667.1">
    <property type="nucleotide sequence ID" value="NC_008554.1"/>
</dbReference>
<keyword evidence="4 5" id="KW-0411">Iron-sulfur</keyword>
<dbReference type="UniPathway" id="UPA00056">
    <property type="reaction ID" value="UER00097"/>
</dbReference>
<dbReference type="GO" id="GO:0046872">
    <property type="term" value="F:metal ion binding"/>
    <property type="evidence" value="ECO:0007669"/>
    <property type="project" value="UniProtKB-KW"/>
</dbReference>
<dbReference type="CDD" id="cd13967">
    <property type="entry name" value="PT_UbiA_5"/>
    <property type="match status" value="1"/>
</dbReference>
<dbReference type="UniPathway" id="UPA00059">
    <property type="reaction ID" value="UER00105"/>
</dbReference>
<dbReference type="EMBL" id="CP000478">
    <property type="protein sequence ID" value="ABK17497.1"/>
    <property type="molecule type" value="Genomic_DNA"/>
</dbReference>
<dbReference type="Pfam" id="PF02401">
    <property type="entry name" value="LYTB"/>
    <property type="match status" value="1"/>
</dbReference>
<dbReference type="NCBIfam" id="TIGR00216">
    <property type="entry name" value="ispH_lytB"/>
    <property type="match status" value="1"/>
</dbReference>
<keyword evidence="6" id="KW-0472">Membrane</keyword>
<feature type="transmembrane region" description="Helical" evidence="6">
    <location>
        <begin position="367"/>
        <end position="386"/>
    </location>
</feature>
<feature type="binding site" evidence="5">
    <location>
        <position position="264"/>
    </location>
    <ligand>
        <name>(2E)-4-hydroxy-3-methylbut-2-enyl diphosphate</name>
        <dbReference type="ChEBI" id="CHEBI:128753"/>
    </ligand>
</feature>
<dbReference type="GO" id="GO:0019288">
    <property type="term" value="P:isopentenyl diphosphate biosynthetic process, methylerythritol 4-phosphate pathway"/>
    <property type="evidence" value="ECO:0007669"/>
    <property type="project" value="UniProtKB-UniRule"/>
</dbReference>
<dbReference type="PANTHER" id="PTHR30426:SF0">
    <property type="entry name" value="4-HYDROXY-3-METHYLBUT-2-ENYL DIPHOSPHATE REDUCTASE"/>
    <property type="match status" value="1"/>
</dbReference>
<feature type="binding site" evidence="5">
    <location>
        <position position="222"/>
    </location>
    <ligand>
        <name>(2E)-4-hydroxy-3-methylbut-2-enyl diphosphate</name>
        <dbReference type="ChEBI" id="CHEBI:128753"/>
    </ligand>
</feature>
<reference evidence="7 8" key="1">
    <citation type="submission" date="2006-10" db="EMBL/GenBank/DDBJ databases">
        <title>Complete sequence of Syntrophobacter fumaroxidans MPOB.</title>
        <authorList>
            <consortium name="US DOE Joint Genome Institute"/>
            <person name="Copeland A."/>
            <person name="Lucas S."/>
            <person name="Lapidus A."/>
            <person name="Barry K."/>
            <person name="Detter J.C."/>
            <person name="Glavina del Rio T."/>
            <person name="Hammon N."/>
            <person name="Israni S."/>
            <person name="Pitluck S."/>
            <person name="Goltsman E.G."/>
            <person name="Martinez M."/>
            <person name="Schmutz J."/>
            <person name="Larimer F."/>
            <person name="Land M."/>
            <person name="Hauser L."/>
            <person name="Kyrpides N."/>
            <person name="Kim E."/>
            <person name="Boone D.R."/>
            <person name="Brockman F."/>
            <person name="Culley D."/>
            <person name="Ferry J."/>
            <person name="Gunsalus R."/>
            <person name="McInerney M.J."/>
            <person name="Morrison M."/>
            <person name="Plugge C."/>
            <person name="Rohlin L."/>
            <person name="Scholten J."/>
            <person name="Sieber J."/>
            <person name="Stams A.J.M."/>
            <person name="Worm P."/>
            <person name="Henstra A.M."/>
            <person name="Richardson P."/>
        </authorList>
    </citation>
    <scope>NUCLEOTIDE SEQUENCE [LARGE SCALE GENOMIC DNA]</scope>
    <source>
        <strain evidence="8">DSM 10017 / MPOB</strain>
    </source>
</reference>
<accession>A0LJ95</accession>
<feature type="binding site" evidence="5">
    <location>
        <position position="125"/>
    </location>
    <ligand>
        <name>isopentenyl diphosphate</name>
        <dbReference type="ChEBI" id="CHEBI:128769"/>
    </ligand>
</feature>
<dbReference type="Gene3D" id="3.40.50.11270">
    <property type="match status" value="1"/>
</dbReference>
<feature type="binding site" evidence="5">
    <location>
        <position position="222"/>
    </location>
    <ligand>
        <name>dimethylallyl diphosphate</name>
        <dbReference type="ChEBI" id="CHEBI:57623"/>
    </ligand>
</feature>
<gene>
    <name evidence="5" type="primary">ispH</name>
    <name evidence="7" type="ordered locus">Sfum_1812</name>
</gene>
<feature type="transmembrane region" description="Helical" evidence="6">
    <location>
        <begin position="504"/>
        <end position="521"/>
    </location>
</feature>
<evidence type="ECO:0000256" key="2">
    <source>
        <dbReference type="ARBA" id="ARBA00022723"/>
    </source>
</evidence>
<keyword evidence="2 5" id="KW-0479">Metal-binding</keyword>
<comment type="catalytic activity">
    <reaction evidence="5">
        <text>isopentenyl diphosphate + 2 oxidized [2Fe-2S]-[ferredoxin] + H2O = (2E)-4-hydroxy-3-methylbut-2-enyl diphosphate + 2 reduced [2Fe-2S]-[ferredoxin] + 2 H(+)</text>
        <dbReference type="Rhea" id="RHEA:24488"/>
        <dbReference type="Rhea" id="RHEA-COMP:10000"/>
        <dbReference type="Rhea" id="RHEA-COMP:10001"/>
        <dbReference type="ChEBI" id="CHEBI:15377"/>
        <dbReference type="ChEBI" id="CHEBI:15378"/>
        <dbReference type="ChEBI" id="CHEBI:33737"/>
        <dbReference type="ChEBI" id="CHEBI:33738"/>
        <dbReference type="ChEBI" id="CHEBI:128753"/>
        <dbReference type="ChEBI" id="CHEBI:128769"/>
        <dbReference type="EC" id="1.17.7.4"/>
    </reaction>
</comment>
<feature type="binding site" evidence="5">
    <location>
        <position position="43"/>
    </location>
    <ligand>
        <name>(2E)-4-hydroxy-3-methylbut-2-enyl diphosphate</name>
        <dbReference type="ChEBI" id="CHEBI:128753"/>
    </ligand>
</feature>
<feature type="binding site" evidence="5">
    <location>
        <position position="12"/>
    </location>
    <ligand>
        <name>[4Fe-4S] cluster</name>
        <dbReference type="ChEBI" id="CHEBI:49883"/>
    </ligand>
</feature>
<feature type="binding site" evidence="5">
    <location>
        <position position="222"/>
    </location>
    <ligand>
        <name>isopentenyl diphosphate</name>
        <dbReference type="ChEBI" id="CHEBI:128769"/>
    </ligand>
</feature>
<feature type="transmembrane region" description="Helical" evidence="6">
    <location>
        <begin position="392"/>
        <end position="411"/>
    </location>
</feature>
<feature type="binding site" evidence="5">
    <location>
        <position position="75"/>
    </location>
    <ligand>
        <name>dimethylallyl diphosphate</name>
        <dbReference type="ChEBI" id="CHEBI:57623"/>
    </ligand>
</feature>
<feature type="binding site" evidence="5">
    <location>
        <position position="97"/>
    </location>
    <ligand>
        <name>[4Fe-4S] cluster</name>
        <dbReference type="ChEBI" id="CHEBI:49883"/>
    </ligand>
</feature>
<feature type="transmembrane region" description="Helical" evidence="6">
    <location>
        <begin position="557"/>
        <end position="578"/>
    </location>
</feature>
<dbReference type="HOGENOM" id="CLU_477965_0_0_7"/>
<keyword evidence="6" id="KW-0812">Transmembrane</keyword>
<feature type="binding site" evidence="5">
    <location>
        <position position="264"/>
    </location>
    <ligand>
        <name>isopentenyl diphosphate</name>
        <dbReference type="ChEBI" id="CHEBI:128769"/>
    </ligand>
</feature>
<comment type="catalytic activity">
    <reaction evidence="5">
        <text>dimethylallyl diphosphate + 2 oxidized [2Fe-2S]-[ferredoxin] + H2O = (2E)-4-hydroxy-3-methylbut-2-enyl diphosphate + 2 reduced [2Fe-2S]-[ferredoxin] + 2 H(+)</text>
        <dbReference type="Rhea" id="RHEA:24825"/>
        <dbReference type="Rhea" id="RHEA-COMP:10000"/>
        <dbReference type="Rhea" id="RHEA-COMP:10001"/>
        <dbReference type="ChEBI" id="CHEBI:15377"/>
        <dbReference type="ChEBI" id="CHEBI:15378"/>
        <dbReference type="ChEBI" id="CHEBI:33737"/>
        <dbReference type="ChEBI" id="CHEBI:33738"/>
        <dbReference type="ChEBI" id="CHEBI:57623"/>
        <dbReference type="ChEBI" id="CHEBI:128753"/>
        <dbReference type="EC" id="1.17.7.4"/>
    </reaction>
</comment>
<dbReference type="Gene3D" id="3.40.1010.20">
    <property type="entry name" value="4-hydroxy-3-methylbut-2-enyl diphosphate reductase, catalytic domain"/>
    <property type="match status" value="2"/>
</dbReference>
<keyword evidence="3 5" id="KW-0408">Iron</keyword>
<feature type="binding site" evidence="5">
    <location>
        <position position="164"/>
    </location>
    <ligand>
        <name>(2E)-4-hydroxy-3-methylbut-2-enyl diphosphate</name>
        <dbReference type="ChEBI" id="CHEBI:128753"/>
    </ligand>
</feature>
<comment type="pathway">
    <text evidence="5">Isoprenoid biosynthesis; isopentenyl diphosphate biosynthesis via DXP pathway; isopentenyl diphosphate from 1-deoxy-D-xylulose 5-phosphate: step 6/6.</text>
</comment>
<evidence type="ECO:0000313" key="8">
    <source>
        <dbReference type="Proteomes" id="UP000001784"/>
    </source>
</evidence>
<keyword evidence="5 7" id="KW-0560">Oxidoreductase</keyword>
<dbReference type="GO" id="GO:0051745">
    <property type="term" value="F:4-hydroxy-3-methylbut-2-enyl diphosphate reductase activity"/>
    <property type="evidence" value="ECO:0007669"/>
    <property type="project" value="UniProtKB-UniRule"/>
</dbReference>
<comment type="caution">
    <text evidence="5">Lacks conserved residue(s) required for the propagation of feature annotation.</text>
</comment>
<feature type="transmembrane region" description="Helical" evidence="6">
    <location>
        <begin position="432"/>
        <end position="449"/>
    </location>
</feature>
<feature type="binding site" evidence="5">
    <location>
        <position position="125"/>
    </location>
    <ligand>
        <name>dimethylallyl diphosphate</name>
        <dbReference type="ChEBI" id="CHEBI:57623"/>
    </ligand>
</feature>